<proteinExistence type="predicted"/>
<feature type="domain" description="Matrin-type" evidence="7">
    <location>
        <begin position="13"/>
        <end position="44"/>
    </location>
</feature>
<dbReference type="STRING" id="94130.A0A2Z6R6R8"/>
<dbReference type="SMART" id="SM00451">
    <property type="entry name" value="ZnF_U1"/>
    <property type="match status" value="1"/>
</dbReference>
<dbReference type="InterPro" id="IPR000690">
    <property type="entry name" value="Matrin/U1-C_Znf_C2H2"/>
</dbReference>
<reference evidence="8 10" key="1">
    <citation type="submission" date="2017-11" db="EMBL/GenBank/DDBJ databases">
        <title>The genome of Rhizophagus clarus HR1 reveals common genetic basis of auxotrophy among arbuscular mycorrhizal fungi.</title>
        <authorList>
            <person name="Kobayashi Y."/>
        </authorList>
    </citation>
    <scope>NUCLEOTIDE SEQUENCE [LARGE SCALE GENOMIC DNA]</scope>
    <source>
        <strain evidence="8 10">HR1</strain>
    </source>
</reference>
<dbReference type="OrthoDB" id="191651at2759"/>
<evidence type="ECO:0000256" key="3">
    <source>
        <dbReference type="ARBA" id="ARBA00022771"/>
    </source>
</evidence>
<gene>
    <name evidence="9" type="ORF">RCL2_001233700</name>
    <name evidence="8" type="ORF">RclHR1_02180016</name>
</gene>
<dbReference type="Pfam" id="PF06220">
    <property type="entry name" value="zf-U1"/>
    <property type="match status" value="1"/>
</dbReference>
<dbReference type="Proteomes" id="UP000247702">
    <property type="component" value="Unassembled WGS sequence"/>
</dbReference>
<sequence length="236" mass="27396">MYESEYWVSQQKHWCQYCRIYIADNKPSRTMHEQGKKHKENVEKFLRNIRRRDHENRKEEEKTRRELERIERAAMKQYKKDIILEVPGASIASLTSTINTNAPPVTSSFSEHDVIYAGSTSNYIELTESSKSADGTEAVIGEWRPVTPPPAPPVNNALETDQANNTSTSQETILQDDEEDEDPDDLRNFKVVEKTFPMNDQIPEDIIKDNDSNKVTFKKRKFASQSQTRNIRKKKC</sequence>
<protein>
    <recommendedName>
        <fullName evidence="7">Matrin-type domain-containing protein</fullName>
    </recommendedName>
</protein>
<evidence type="ECO:0000313" key="8">
    <source>
        <dbReference type="EMBL" id="GBB93474.1"/>
    </source>
</evidence>
<feature type="compositionally biased region" description="Polar residues" evidence="6">
    <location>
        <begin position="158"/>
        <end position="173"/>
    </location>
</feature>
<feature type="region of interest" description="Disordered" evidence="6">
    <location>
        <begin position="142"/>
        <end position="184"/>
    </location>
</feature>
<keyword evidence="4" id="KW-0862">Zinc</keyword>
<dbReference type="InterPro" id="IPR013085">
    <property type="entry name" value="U1-CZ_Znf_C2H2"/>
</dbReference>
<evidence type="ECO:0000313" key="9">
    <source>
        <dbReference type="EMBL" id="GES85252.1"/>
    </source>
</evidence>
<evidence type="ECO:0000256" key="1">
    <source>
        <dbReference type="ARBA" id="ARBA00004123"/>
    </source>
</evidence>
<keyword evidence="2" id="KW-0479">Metal-binding</keyword>
<evidence type="ECO:0000259" key="7">
    <source>
        <dbReference type="PROSITE" id="PS50171"/>
    </source>
</evidence>
<dbReference type="GO" id="GO:0000398">
    <property type="term" value="P:mRNA splicing, via spliceosome"/>
    <property type="evidence" value="ECO:0007669"/>
    <property type="project" value="InterPro"/>
</dbReference>
<dbReference type="AlphaFoldDB" id="A0A2Z6R6R8"/>
<keyword evidence="10" id="KW-1185">Reference proteome</keyword>
<dbReference type="InterPro" id="IPR003604">
    <property type="entry name" value="Matrin/U1-like-C_Znf_C2H2"/>
</dbReference>
<dbReference type="Proteomes" id="UP000615446">
    <property type="component" value="Unassembled WGS sequence"/>
</dbReference>
<dbReference type="EMBL" id="BLAL01000090">
    <property type="protein sequence ID" value="GES85252.1"/>
    <property type="molecule type" value="Genomic_DNA"/>
</dbReference>
<dbReference type="PROSITE" id="PS50171">
    <property type="entry name" value="ZF_MATRIN"/>
    <property type="match status" value="1"/>
</dbReference>
<comment type="caution">
    <text evidence="8">The sequence shown here is derived from an EMBL/GenBank/DDBJ whole genome shotgun (WGS) entry which is preliminary data.</text>
</comment>
<dbReference type="PANTHER" id="PTHR13173:SF10">
    <property type="entry name" value="WW DOMAIN-BINDING PROTEIN 4"/>
    <property type="match status" value="1"/>
</dbReference>
<dbReference type="GO" id="GO:0003723">
    <property type="term" value="F:RNA binding"/>
    <property type="evidence" value="ECO:0007669"/>
    <property type="project" value="TreeGrafter"/>
</dbReference>
<dbReference type="InterPro" id="IPR036236">
    <property type="entry name" value="Znf_C2H2_sf"/>
</dbReference>
<keyword evidence="5" id="KW-0539">Nucleus</keyword>
<dbReference type="SUPFAM" id="SSF57667">
    <property type="entry name" value="beta-beta-alpha zinc fingers"/>
    <property type="match status" value="1"/>
</dbReference>
<dbReference type="PANTHER" id="PTHR13173">
    <property type="entry name" value="WW DOMAIN BINDING PROTEIN 4"/>
    <property type="match status" value="1"/>
</dbReference>
<evidence type="ECO:0000256" key="4">
    <source>
        <dbReference type="ARBA" id="ARBA00022833"/>
    </source>
</evidence>
<dbReference type="EMBL" id="BEXD01001313">
    <property type="protein sequence ID" value="GBB93474.1"/>
    <property type="molecule type" value="Genomic_DNA"/>
</dbReference>
<evidence type="ECO:0000256" key="5">
    <source>
        <dbReference type="ARBA" id="ARBA00023242"/>
    </source>
</evidence>
<reference evidence="9" key="2">
    <citation type="submission" date="2019-10" db="EMBL/GenBank/DDBJ databases">
        <title>Conservation and host-specific expression of non-tandemly repeated heterogenous ribosome RNA gene in arbuscular mycorrhizal fungi.</title>
        <authorList>
            <person name="Maeda T."/>
            <person name="Kobayashi Y."/>
            <person name="Nakagawa T."/>
            <person name="Ezawa T."/>
            <person name="Yamaguchi K."/>
            <person name="Bino T."/>
            <person name="Nishimoto Y."/>
            <person name="Shigenobu S."/>
            <person name="Kawaguchi M."/>
        </authorList>
    </citation>
    <scope>NUCLEOTIDE SEQUENCE</scope>
    <source>
        <strain evidence="9">HR1</strain>
    </source>
</reference>
<evidence type="ECO:0000256" key="2">
    <source>
        <dbReference type="ARBA" id="ARBA00022723"/>
    </source>
</evidence>
<organism evidence="8 10">
    <name type="scientific">Rhizophagus clarus</name>
    <dbReference type="NCBI Taxonomy" id="94130"/>
    <lineage>
        <taxon>Eukaryota</taxon>
        <taxon>Fungi</taxon>
        <taxon>Fungi incertae sedis</taxon>
        <taxon>Mucoromycota</taxon>
        <taxon>Glomeromycotina</taxon>
        <taxon>Glomeromycetes</taxon>
        <taxon>Glomerales</taxon>
        <taxon>Glomeraceae</taxon>
        <taxon>Rhizophagus</taxon>
    </lineage>
</organism>
<dbReference type="GO" id="GO:0008270">
    <property type="term" value="F:zinc ion binding"/>
    <property type="evidence" value="ECO:0007669"/>
    <property type="project" value="UniProtKB-KW"/>
</dbReference>
<accession>A0A2Z6R6R8</accession>
<comment type="subcellular location">
    <subcellularLocation>
        <location evidence="1">Nucleus</location>
    </subcellularLocation>
</comment>
<dbReference type="InterPro" id="IPR040023">
    <property type="entry name" value="WBP4"/>
</dbReference>
<keyword evidence="3" id="KW-0863">Zinc-finger</keyword>
<dbReference type="Gene3D" id="3.30.160.60">
    <property type="entry name" value="Classic Zinc Finger"/>
    <property type="match status" value="1"/>
</dbReference>
<evidence type="ECO:0000256" key="6">
    <source>
        <dbReference type="SAM" id="MobiDB-lite"/>
    </source>
</evidence>
<evidence type="ECO:0000313" key="10">
    <source>
        <dbReference type="Proteomes" id="UP000247702"/>
    </source>
</evidence>
<dbReference type="GO" id="GO:0071011">
    <property type="term" value="C:precatalytic spliceosome"/>
    <property type="evidence" value="ECO:0007669"/>
    <property type="project" value="TreeGrafter"/>
</dbReference>
<name>A0A2Z6R6R8_9GLOM</name>
<feature type="compositionally biased region" description="Acidic residues" evidence="6">
    <location>
        <begin position="174"/>
        <end position="184"/>
    </location>
</feature>